<dbReference type="GO" id="GO:0000164">
    <property type="term" value="C:protein phosphatase type 1 complex"/>
    <property type="evidence" value="ECO:0007669"/>
    <property type="project" value="TreeGrafter"/>
</dbReference>
<feature type="region of interest" description="Disordered" evidence="1">
    <location>
        <begin position="296"/>
        <end position="329"/>
    </location>
</feature>
<reference evidence="3 4" key="1">
    <citation type="submission" date="2025-04" db="UniProtKB">
        <authorList>
            <consortium name="RefSeq"/>
        </authorList>
    </citation>
    <scope>IDENTIFICATION</scope>
</reference>
<keyword evidence="2" id="KW-1185">Reference proteome</keyword>
<dbReference type="PROSITE" id="PS50007">
    <property type="entry name" value="PIPLC_X_DOMAIN"/>
    <property type="match status" value="1"/>
</dbReference>
<dbReference type="GO" id="GO:0019888">
    <property type="term" value="F:protein phosphatase regulator activity"/>
    <property type="evidence" value="ECO:0007669"/>
    <property type="project" value="TreeGrafter"/>
</dbReference>
<name>A0A9W3BL01_BIOGL</name>
<dbReference type="KEGG" id="bgt:106075263"/>
<evidence type="ECO:0000313" key="4">
    <source>
        <dbReference type="RefSeq" id="XP_055900087.1"/>
    </source>
</evidence>
<dbReference type="InterPro" id="IPR051254">
    <property type="entry name" value="PPP1R15"/>
</dbReference>
<organism evidence="2 4">
    <name type="scientific">Biomphalaria glabrata</name>
    <name type="common">Bloodfluke planorb</name>
    <name type="synonym">Freshwater snail</name>
    <dbReference type="NCBI Taxonomy" id="6526"/>
    <lineage>
        <taxon>Eukaryota</taxon>
        <taxon>Metazoa</taxon>
        <taxon>Spiralia</taxon>
        <taxon>Lophotrochozoa</taxon>
        <taxon>Mollusca</taxon>
        <taxon>Gastropoda</taxon>
        <taxon>Heterobranchia</taxon>
        <taxon>Euthyneura</taxon>
        <taxon>Panpulmonata</taxon>
        <taxon>Hygrophila</taxon>
        <taxon>Lymnaeoidea</taxon>
        <taxon>Planorbidae</taxon>
        <taxon>Biomphalaria</taxon>
    </lineage>
</organism>
<dbReference type="AlphaFoldDB" id="A0A9W3BL01"/>
<evidence type="ECO:0000313" key="3">
    <source>
        <dbReference type="RefSeq" id="XP_013091671.2"/>
    </source>
</evidence>
<dbReference type="OrthoDB" id="5976067at2759"/>
<gene>
    <name evidence="3 4" type="primary">LOC106075263</name>
</gene>
<proteinExistence type="predicted"/>
<evidence type="ECO:0000313" key="2">
    <source>
        <dbReference type="Proteomes" id="UP001165740"/>
    </source>
</evidence>
<dbReference type="GO" id="GO:0005783">
    <property type="term" value="C:endoplasmic reticulum"/>
    <property type="evidence" value="ECO:0007669"/>
    <property type="project" value="TreeGrafter"/>
</dbReference>
<evidence type="ECO:0000256" key="1">
    <source>
        <dbReference type="SAM" id="MobiDB-lite"/>
    </source>
</evidence>
<dbReference type="RefSeq" id="XP_013091671.2">
    <property type="nucleotide sequence ID" value="XM_013236217.2"/>
</dbReference>
<accession>A0A9W3BL01</accession>
<sequence>MIHVFNKFAILMNSQLQKSCDFKDHTKSHLLPYRSMPSQASSTKLLTMPGLLRLNSVGEDSSINHVKTNEISLAGIRSLPLASIFQLTPHNHLKKSFSSPLSSTTVGHTLQGRSRMSLFSQLTNSGKQSFSLDHSFKYSHHTDSSFQSPLRLNMSRALHSYHSAPDFSSASLPSTSLAKLLQPEIQTATKIIAESFQPALVISPDQPANLCKEESRNMHTHEADVEVNTQEILNASDSSVCSIETSQVVDEDESDLSDSFSCNHSVSDISSSHNSNILNKPQASNCMGQLSVLSTQRKVVKKGRPSSKKQRKRQRQKQKHAMNCSSKESSSKTLDCSAVINSACKSSTPVKFESKMSKQPSCVLFTLQSDSDLSDCESEDSDWSSCDATVSPMKDNSFSVALSLDAIFKQKNIPSLESVITSASDSSSDSDFSFLSVNDETDGGEQLVNGNAIEEINAKWEKCYPSAGFRSCVAMTTKENIENPLIKVRFAAEPELLTVYLVGTEDRCGTWQHYALDRERFGRRIQEISNIVSPILEQQHRAKVCERNIKLVSCAI</sequence>
<feature type="compositionally biased region" description="Basic residues" evidence="1">
    <location>
        <begin position="298"/>
        <end position="320"/>
    </location>
</feature>
<dbReference type="PANTHER" id="PTHR16489">
    <property type="entry name" value="GH11727P"/>
    <property type="match status" value="1"/>
</dbReference>
<dbReference type="RefSeq" id="XP_055900087.1">
    <property type="nucleotide sequence ID" value="XM_056044112.1"/>
</dbReference>
<dbReference type="PANTHER" id="PTHR16489:SF12">
    <property type="entry name" value="GH11727P"/>
    <property type="match status" value="1"/>
</dbReference>
<dbReference type="GeneID" id="106075263"/>
<dbReference type="Proteomes" id="UP001165740">
    <property type="component" value="Chromosome 10"/>
</dbReference>
<protein>
    <submittedName>
        <fullName evidence="3 4">Uncharacterized protein LOC106075263</fullName>
    </submittedName>
</protein>
<dbReference type="GO" id="GO:0034976">
    <property type="term" value="P:response to endoplasmic reticulum stress"/>
    <property type="evidence" value="ECO:0007669"/>
    <property type="project" value="TreeGrafter"/>
</dbReference>